<feature type="transmembrane region" description="Helical" evidence="1">
    <location>
        <begin position="59"/>
        <end position="80"/>
    </location>
</feature>
<feature type="transmembrane region" description="Helical" evidence="1">
    <location>
        <begin position="246"/>
        <end position="267"/>
    </location>
</feature>
<feature type="transmembrane region" description="Helical" evidence="1">
    <location>
        <begin position="410"/>
        <end position="431"/>
    </location>
</feature>
<keyword evidence="1" id="KW-1133">Transmembrane helix</keyword>
<reference evidence="2 3" key="1">
    <citation type="journal article" date="2019" name="Int. J. Syst. Evol. Microbiol.">
        <title>The Global Catalogue of Microorganisms (GCM) 10K type strain sequencing project: providing services to taxonomists for standard genome sequencing and annotation.</title>
        <authorList>
            <consortium name="The Broad Institute Genomics Platform"/>
            <consortium name="The Broad Institute Genome Sequencing Center for Infectious Disease"/>
            <person name="Wu L."/>
            <person name="Ma J."/>
        </authorList>
    </citation>
    <scope>NUCLEOTIDE SEQUENCE [LARGE SCALE GENOMIC DNA]</scope>
    <source>
        <strain evidence="2 3">JCM 3272</strain>
    </source>
</reference>
<accession>A0ABN3GFN9</accession>
<keyword evidence="1" id="KW-0472">Membrane</keyword>
<dbReference type="EMBL" id="BAAARV010000030">
    <property type="protein sequence ID" value="GAA2350558.1"/>
    <property type="molecule type" value="Genomic_DNA"/>
</dbReference>
<feature type="transmembrane region" description="Helical" evidence="1">
    <location>
        <begin position="111"/>
        <end position="135"/>
    </location>
</feature>
<dbReference type="RefSeq" id="WP_344613973.1">
    <property type="nucleotide sequence ID" value="NZ_BAAARV010000030.1"/>
</dbReference>
<feature type="transmembrane region" description="Helical" evidence="1">
    <location>
        <begin position="147"/>
        <end position="169"/>
    </location>
</feature>
<feature type="transmembrane region" description="Helical" evidence="1">
    <location>
        <begin position="443"/>
        <end position="461"/>
    </location>
</feature>
<name>A0ABN3GFN9_9ACTN</name>
<feature type="transmembrane region" description="Helical" evidence="1">
    <location>
        <begin position="473"/>
        <end position="492"/>
    </location>
</feature>
<organism evidence="2 3">
    <name type="scientific">Dactylosporangium salmoneum</name>
    <dbReference type="NCBI Taxonomy" id="53361"/>
    <lineage>
        <taxon>Bacteria</taxon>
        <taxon>Bacillati</taxon>
        <taxon>Actinomycetota</taxon>
        <taxon>Actinomycetes</taxon>
        <taxon>Micromonosporales</taxon>
        <taxon>Micromonosporaceae</taxon>
        <taxon>Dactylosporangium</taxon>
    </lineage>
</organism>
<evidence type="ECO:0000313" key="3">
    <source>
        <dbReference type="Proteomes" id="UP001501444"/>
    </source>
</evidence>
<comment type="caution">
    <text evidence="2">The sequence shown here is derived from an EMBL/GenBank/DDBJ whole genome shotgun (WGS) entry which is preliminary data.</text>
</comment>
<feature type="transmembrane region" description="Helical" evidence="1">
    <location>
        <begin position="20"/>
        <end position="39"/>
    </location>
</feature>
<keyword evidence="3" id="KW-1185">Reference proteome</keyword>
<evidence type="ECO:0000313" key="2">
    <source>
        <dbReference type="EMBL" id="GAA2350558.1"/>
    </source>
</evidence>
<proteinExistence type="predicted"/>
<protein>
    <submittedName>
        <fullName evidence="2">ABC transporter permease</fullName>
    </submittedName>
</protein>
<evidence type="ECO:0000256" key="1">
    <source>
        <dbReference type="SAM" id="Phobius"/>
    </source>
</evidence>
<feature type="transmembrane region" description="Helical" evidence="1">
    <location>
        <begin position="181"/>
        <end position="198"/>
    </location>
</feature>
<feature type="transmembrane region" description="Helical" evidence="1">
    <location>
        <begin position="320"/>
        <end position="348"/>
    </location>
</feature>
<gene>
    <name evidence="2" type="ORF">GCM10010170_040220</name>
</gene>
<keyword evidence="1" id="KW-0812">Transmembrane</keyword>
<dbReference type="Proteomes" id="UP001501444">
    <property type="component" value="Unassembled WGS sequence"/>
</dbReference>
<sequence length="497" mass="51654">MNAPAALALADFRERVRRPAYLLMLISAIGLGLLAVPPVGSHWSVLVLGGFRGRYTSSYVGLVTALTSALWLTLVGFYLVRDAVARDERTGVGQLLAATPLRTPVYLAGKLLSNVMVLGSMVAVLAVTALALQLLRGESRAVDPVALALPFVLLALPMVLVTAALAIFFETTPVLRGGLGNVLWFFVWMVGVLGGQSPKAPLGGLGLPPVKLPDGAGQDVGLGLMYVDDPLRTFDFPGLRLDPGFLAGRLALVAVAVGIAVLPALWFHRFDRPARAARAGGGPEPRTVYKGLPRTAPARGGTGLRLLAGELRILVQGAPLWWWLGAGALALAGLAAPPGPVLAVAWIWPVLLWSRLGTQPATSGAAAILGAYPAPRRRVLAEWGAGALLAAATGAGSAIRMAVTGDLPGLGAWAAGAAFVSALALALGTLTGAPRVFQAVYTVIWYLLINNAGAVDFMGALRDHGRLTGPSPLLWAALAGAGLLAALFRTAWRQARR</sequence>